<keyword evidence="5" id="KW-1185">Reference proteome</keyword>
<comment type="similarity">
    <text evidence="1">Belongs to the protein kinase superfamily.</text>
</comment>
<dbReference type="Gene3D" id="1.10.510.10">
    <property type="entry name" value="Transferase(Phosphotransferase) domain 1"/>
    <property type="match status" value="1"/>
</dbReference>
<evidence type="ECO:0000256" key="1">
    <source>
        <dbReference type="ARBA" id="ARBA00038349"/>
    </source>
</evidence>
<feature type="region of interest" description="Disordered" evidence="2">
    <location>
        <begin position="565"/>
        <end position="587"/>
    </location>
</feature>
<dbReference type="SMART" id="SM00220">
    <property type="entry name" value="S_TKc"/>
    <property type="match status" value="1"/>
</dbReference>
<dbReference type="InterPro" id="IPR011009">
    <property type="entry name" value="Kinase-like_dom_sf"/>
</dbReference>
<dbReference type="PANTHER" id="PTHR12984:SF15">
    <property type="entry name" value="PROTEIN-ASSOCIATING WITH THE CARBOXYL-TERMINAL DOMAIN OF EZRIN"/>
    <property type="match status" value="1"/>
</dbReference>
<dbReference type="SUPFAM" id="SSF48371">
    <property type="entry name" value="ARM repeat"/>
    <property type="match status" value="1"/>
</dbReference>
<dbReference type="Gene3D" id="3.30.200.20">
    <property type="entry name" value="Phosphorylase Kinase, domain 1"/>
    <property type="match status" value="1"/>
</dbReference>
<feature type="region of interest" description="Disordered" evidence="2">
    <location>
        <begin position="686"/>
        <end position="715"/>
    </location>
</feature>
<dbReference type="EMBL" id="JAZGQO010000018">
    <property type="protein sequence ID" value="KAK6167246.1"/>
    <property type="molecule type" value="Genomic_DNA"/>
</dbReference>
<dbReference type="PROSITE" id="PS50011">
    <property type="entry name" value="PROTEIN_KINASE_DOM"/>
    <property type="match status" value="1"/>
</dbReference>
<feature type="region of interest" description="Disordered" evidence="2">
    <location>
        <begin position="470"/>
        <end position="502"/>
    </location>
</feature>
<dbReference type="GO" id="GO:0004672">
    <property type="term" value="F:protein kinase activity"/>
    <property type="evidence" value="ECO:0007669"/>
    <property type="project" value="InterPro"/>
</dbReference>
<dbReference type="InterPro" id="IPR011989">
    <property type="entry name" value="ARM-like"/>
</dbReference>
<feature type="compositionally biased region" description="Basic and acidic residues" evidence="2">
    <location>
        <begin position="473"/>
        <end position="497"/>
    </location>
</feature>
<feature type="region of interest" description="Disordered" evidence="2">
    <location>
        <begin position="808"/>
        <end position="832"/>
    </location>
</feature>
<accession>A0AAN8GCH5</accession>
<feature type="domain" description="Protein kinase" evidence="3">
    <location>
        <begin position="1"/>
        <end position="281"/>
    </location>
</feature>
<evidence type="ECO:0000259" key="3">
    <source>
        <dbReference type="PROSITE" id="PS50011"/>
    </source>
</evidence>
<evidence type="ECO:0000256" key="2">
    <source>
        <dbReference type="SAM" id="MobiDB-lite"/>
    </source>
</evidence>
<dbReference type="Proteomes" id="UP001347796">
    <property type="component" value="Unassembled WGS sequence"/>
</dbReference>
<dbReference type="GO" id="GO:0005524">
    <property type="term" value="F:ATP binding"/>
    <property type="evidence" value="ECO:0007669"/>
    <property type="project" value="InterPro"/>
</dbReference>
<protein>
    <recommendedName>
        <fullName evidence="3">Protein kinase domain-containing protein</fullName>
    </recommendedName>
</protein>
<dbReference type="Pfam" id="PF00069">
    <property type="entry name" value="Pkinase"/>
    <property type="match status" value="1"/>
</dbReference>
<feature type="compositionally biased region" description="Polar residues" evidence="2">
    <location>
        <begin position="686"/>
        <end position="695"/>
    </location>
</feature>
<dbReference type="SUPFAM" id="SSF56112">
    <property type="entry name" value="Protein kinase-like (PK-like)"/>
    <property type="match status" value="1"/>
</dbReference>
<sequence>MGAESSILSDCDWGDKFPLTNSHGDWTLQQAITQTGLAVSVFQHTRKDRKEIDILKKSAKHLKTLRHPSILRFIASGESSEGSYLVTEEVLPLESVLKQLTPIEISSGISEILDALVFLHDKVGVCHNNICMSSIYVLQDGSWKLGGLEHCCRFEEATVQFLERCRAFRNEESISPEEKTGKTDNTLDFGHVRDVFSFGVFIEELFEKGDNLSEVEEDFEQRIHHECLHIEAKERPKLNTFLNDPLFNNDLIEIIKFLKNITLKTQSERKEFFSSLTSKLLALPEALVARRLTELLLSRFVLLDDQANKFLISNLLTPSKNNERSTSVKAGKVTPIFTRKMYQQHVIPLLTKIFYIREKHIRLVLLRNFSSYVDIFEPDVIHDKIFPHLLLGLRDSDDMIVAASLRALADVVPILGGDKVIGGNRKQFLSQGLPNFNNKTYVEELKIKTKNVEDVIGKKILLKDLAGMGTRNSAEDDKRQKQLEREKRREAARIKREEKKKRLAEEMETINGEMTGSEIRKPSDEITEINSNSLLLNGYNSSSSLPFKDIQLYVKEDRAADWSDWENPDTNDLENDNHGIDYDSDSNFSESVISDEIENQLMKMPTTISKPQKSLEILADNSEVDKINSKNSKLKKSPLQLKKNKVDVSFKQSEVKTKDSNISYLEKDWGVGSFLVETAQNGNHLTKTDQSQILTDSRRSSTSNSSSNSRNLPKTSFNLGEEFEIKPVKIKVSDSFDFFADMVPQIQTKTKDPLLLLQTPSADGQEQKPAAALNISTKSLEQCPKGLKSAEEPSPSVKDNKFTMVTANSQADQDDGGDGWGNEDIDWGNEEF</sequence>
<organism evidence="4 5">
    <name type="scientific">Patella caerulea</name>
    <name type="common">Rayed Mediterranean limpet</name>
    <dbReference type="NCBI Taxonomy" id="87958"/>
    <lineage>
        <taxon>Eukaryota</taxon>
        <taxon>Metazoa</taxon>
        <taxon>Spiralia</taxon>
        <taxon>Lophotrochozoa</taxon>
        <taxon>Mollusca</taxon>
        <taxon>Gastropoda</taxon>
        <taxon>Patellogastropoda</taxon>
        <taxon>Patelloidea</taxon>
        <taxon>Patellidae</taxon>
        <taxon>Patella</taxon>
    </lineage>
</organism>
<evidence type="ECO:0000313" key="4">
    <source>
        <dbReference type="EMBL" id="KAK6167246.1"/>
    </source>
</evidence>
<feature type="compositionally biased region" description="Acidic residues" evidence="2">
    <location>
        <begin position="565"/>
        <end position="574"/>
    </location>
</feature>
<dbReference type="InterPro" id="IPR016024">
    <property type="entry name" value="ARM-type_fold"/>
</dbReference>
<dbReference type="Gene3D" id="1.25.10.10">
    <property type="entry name" value="Leucine-rich Repeat Variant"/>
    <property type="match status" value="1"/>
</dbReference>
<name>A0AAN8GCH5_PATCE</name>
<comment type="caution">
    <text evidence="4">The sequence shown here is derived from an EMBL/GenBank/DDBJ whole genome shotgun (WGS) entry which is preliminary data.</text>
</comment>
<evidence type="ECO:0000313" key="5">
    <source>
        <dbReference type="Proteomes" id="UP001347796"/>
    </source>
</evidence>
<dbReference type="PANTHER" id="PTHR12984">
    <property type="entry name" value="SCY1-RELATED S/T PROTEIN KINASE-LIKE"/>
    <property type="match status" value="1"/>
</dbReference>
<proteinExistence type="inferred from homology"/>
<dbReference type="InterPro" id="IPR051177">
    <property type="entry name" value="CIK-Related_Protein"/>
</dbReference>
<gene>
    <name evidence="4" type="ORF">SNE40_021324</name>
</gene>
<dbReference type="AlphaFoldDB" id="A0AAN8GCH5"/>
<dbReference type="InterPro" id="IPR000719">
    <property type="entry name" value="Prot_kinase_dom"/>
</dbReference>
<reference evidence="4 5" key="1">
    <citation type="submission" date="2024-01" db="EMBL/GenBank/DDBJ databases">
        <title>The genome of the rayed Mediterranean limpet Patella caerulea (Linnaeus, 1758).</title>
        <authorList>
            <person name="Anh-Thu Weber A."/>
            <person name="Halstead-Nussloch G."/>
        </authorList>
    </citation>
    <scope>NUCLEOTIDE SEQUENCE [LARGE SCALE GENOMIC DNA]</scope>
    <source>
        <strain evidence="4">AATW-2023a</strain>
        <tissue evidence="4">Whole specimen</tissue>
    </source>
</reference>
<feature type="compositionally biased region" description="Acidic residues" evidence="2">
    <location>
        <begin position="812"/>
        <end position="832"/>
    </location>
</feature>
<feature type="compositionally biased region" description="Low complexity" evidence="2">
    <location>
        <begin position="700"/>
        <end position="711"/>
    </location>
</feature>